<reference evidence="5 6" key="1">
    <citation type="submission" date="2018-06" db="EMBL/GenBank/DDBJ databases">
        <authorList>
            <consortium name="Pathogen Informatics"/>
            <person name="Doyle S."/>
        </authorList>
    </citation>
    <scope>NUCLEOTIDE SEQUENCE [LARGE SCALE GENOMIC DNA]</scope>
    <source>
        <strain evidence="5 6">NCTC12195</strain>
    </source>
</reference>
<sequence>MQKLTGKILLVTEDNLEGSVISEVAAIISENCLFDLDAPIMRLAGPDVPSMPFAPTLEDEFMINPDKIKTKMRELAEF</sequence>
<dbReference type="PANTHER" id="PTHR43257">
    <property type="entry name" value="PYRUVATE DEHYDROGENASE E1 COMPONENT BETA SUBUNIT"/>
    <property type="match status" value="1"/>
</dbReference>
<dbReference type="EC" id="1.2.4.4" evidence="5"/>
<evidence type="ECO:0000256" key="2">
    <source>
        <dbReference type="ARBA" id="ARBA00023002"/>
    </source>
</evidence>
<dbReference type="InterPro" id="IPR009014">
    <property type="entry name" value="Transketo_C/PFOR_II"/>
</dbReference>
<dbReference type="Gene3D" id="3.40.50.920">
    <property type="match status" value="1"/>
</dbReference>
<proteinExistence type="predicted"/>
<feature type="domain" description="Transketolase C-terminal" evidence="4">
    <location>
        <begin position="4"/>
        <end position="68"/>
    </location>
</feature>
<dbReference type="AlphaFoldDB" id="A0A380FHD8"/>
<protein>
    <submittedName>
        <fullName evidence="5">Branched-chain alpha-keto acid dehydrogenase E1 beta subunit</fullName>
        <ecNumber evidence="5">1.2.4.4</ecNumber>
    </submittedName>
</protein>
<dbReference type="Pfam" id="PF02780">
    <property type="entry name" value="Transketolase_C"/>
    <property type="match status" value="1"/>
</dbReference>
<evidence type="ECO:0000256" key="1">
    <source>
        <dbReference type="ARBA" id="ARBA00001964"/>
    </source>
</evidence>
<evidence type="ECO:0000313" key="6">
    <source>
        <dbReference type="Proteomes" id="UP000255277"/>
    </source>
</evidence>
<evidence type="ECO:0000256" key="3">
    <source>
        <dbReference type="ARBA" id="ARBA00023052"/>
    </source>
</evidence>
<dbReference type="EMBL" id="UHDK01000001">
    <property type="protein sequence ID" value="SUM33180.1"/>
    <property type="molecule type" value="Genomic_DNA"/>
</dbReference>
<dbReference type="GO" id="GO:0003863">
    <property type="term" value="F:branched-chain 2-oxo acid dehydrogenase activity"/>
    <property type="evidence" value="ECO:0007669"/>
    <property type="project" value="UniProtKB-EC"/>
</dbReference>
<accession>A0A380FHD8</accession>
<organism evidence="5 6">
    <name type="scientific">Staphylococcus gallinarum</name>
    <dbReference type="NCBI Taxonomy" id="1293"/>
    <lineage>
        <taxon>Bacteria</taxon>
        <taxon>Bacillati</taxon>
        <taxon>Bacillota</taxon>
        <taxon>Bacilli</taxon>
        <taxon>Bacillales</taxon>
        <taxon>Staphylococcaceae</taxon>
        <taxon>Staphylococcus</taxon>
    </lineage>
</organism>
<name>A0A380FHD8_STAGA</name>
<evidence type="ECO:0000313" key="5">
    <source>
        <dbReference type="EMBL" id="SUM33180.1"/>
    </source>
</evidence>
<dbReference type="SUPFAM" id="SSF52922">
    <property type="entry name" value="TK C-terminal domain-like"/>
    <property type="match status" value="1"/>
</dbReference>
<dbReference type="Proteomes" id="UP000255277">
    <property type="component" value="Unassembled WGS sequence"/>
</dbReference>
<dbReference type="InterPro" id="IPR033248">
    <property type="entry name" value="Transketolase_C"/>
</dbReference>
<comment type="cofactor">
    <cofactor evidence="1">
        <name>thiamine diphosphate</name>
        <dbReference type="ChEBI" id="CHEBI:58937"/>
    </cofactor>
</comment>
<keyword evidence="2 5" id="KW-0560">Oxidoreductase</keyword>
<keyword evidence="3" id="KW-0786">Thiamine pyrophosphate</keyword>
<dbReference type="PANTHER" id="PTHR43257:SF2">
    <property type="entry name" value="PYRUVATE DEHYDROGENASE E1 COMPONENT SUBUNIT BETA"/>
    <property type="match status" value="1"/>
</dbReference>
<evidence type="ECO:0000259" key="4">
    <source>
        <dbReference type="Pfam" id="PF02780"/>
    </source>
</evidence>
<gene>
    <name evidence="5" type="primary">bfmBAB_1</name>
    <name evidence="5" type="ORF">NCTC12195_02636</name>
</gene>